<dbReference type="SUPFAM" id="SSF48452">
    <property type="entry name" value="TPR-like"/>
    <property type="match status" value="1"/>
</dbReference>
<evidence type="ECO:0000256" key="1">
    <source>
        <dbReference type="SAM" id="MobiDB-lite"/>
    </source>
</evidence>
<dbReference type="Gene3D" id="1.25.40.10">
    <property type="entry name" value="Tetratricopeptide repeat domain"/>
    <property type="match status" value="1"/>
</dbReference>
<keyword evidence="2" id="KW-0732">Signal</keyword>
<feature type="chain" id="PRO_5045972791" description="Tetratricopeptide repeat protein" evidence="2">
    <location>
        <begin position="29"/>
        <end position="285"/>
    </location>
</feature>
<feature type="compositionally biased region" description="Low complexity" evidence="1">
    <location>
        <begin position="263"/>
        <end position="285"/>
    </location>
</feature>
<dbReference type="RefSeq" id="WP_145219621.1">
    <property type="nucleotide sequence ID" value="NZ_CP036432.1"/>
</dbReference>
<reference evidence="3 4" key="1">
    <citation type="submission" date="2019-02" db="EMBL/GenBank/DDBJ databases">
        <title>Deep-cultivation of Planctomycetes and their phenomic and genomic characterization uncovers novel biology.</title>
        <authorList>
            <person name="Wiegand S."/>
            <person name="Jogler M."/>
            <person name="Boedeker C."/>
            <person name="Pinto D."/>
            <person name="Vollmers J."/>
            <person name="Rivas-Marin E."/>
            <person name="Kohn T."/>
            <person name="Peeters S.H."/>
            <person name="Heuer A."/>
            <person name="Rast P."/>
            <person name="Oberbeckmann S."/>
            <person name="Bunk B."/>
            <person name="Jeske O."/>
            <person name="Meyerdierks A."/>
            <person name="Storesund J.E."/>
            <person name="Kallscheuer N."/>
            <person name="Luecker S."/>
            <person name="Lage O.M."/>
            <person name="Pohl T."/>
            <person name="Merkel B.J."/>
            <person name="Hornburger P."/>
            <person name="Mueller R.-W."/>
            <person name="Bruemmer F."/>
            <person name="Labrenz M."/>
            <person name="Spormann A.M."/>
            <person name="Op den Camp H."/>
            <person name="Overmann J."/>
            <person name="Amann R."/>
            <person name="Jetten M.S.M."/>
            <person name="Mascher T."/>
            <person name="Medema M.H."/>
            <person name="Devos D.P."/>
            <person name="Kaster A.-K."/>
            <person name="Ovreas L."/>
            <person name="Rohde M."/>
            <person name="Galperin M.Y."/>
            <person name="Jogler C."/>
        </authorList>
    </citation>
    <scope>NUCLEOTIDE SEQUENCE [LARGE SCALE GENOMIC DNA]</scope>
    <source>
        <strain evidence="3 4">TBK1r</strain>
    </source>
</reference>
<dbReference type="Proteomes" id="UP000318081">
    <property type="component" value="Chromosome"/>
</dbReference>
<feature type="compositionally biased region" description="Low complexity" evidence="1">
    <location>
        <begin position="152"/>
        <end position="173"/>
    </location>
</feature>
<feature type="signal peptide" evidence="2">
    <location>
        <begin position="1"/>
        <end position="28"/>
    </location>
</feature>
<evidence type="ECO:0008006" key="5">
    <source>
        <dbReference type="Google" id="ProtNLM"/>
    </source>
</evidence>
<keyword evidence="4" id="KW-1185">Reference proteome</keyword>
<organism evidence="3 4">
    <name type="scientific">Stieleria magnilauensis</name>
    <dbReference type="NCBI Taxonomy" id="2527963"/>
    <lineage>
        <taxon>Bacteria</taxon>
        <taxon>Pseudomonadati</taxon>
        <taxon>Planctomycetota</taxon>
        <taxon>Planctomycetia</taxon>
        <taxon>Pirellulales</taxon>
        <taxon>Pirellulaceae</taxon>
        <taxon>Stieleria</taxon>
    </lineage>
</organism>
<accession>A0ABX5Y0J1</accession>
<proteinExistence type="predicted"/>
<dbReference type="EMBL" id="CP036432">
    <property type="protein sequence ID" value="QDV87769.1"/>
    <property type="molecule type" value="Genomic_DNA"/>
</dbReference>
<gene>
    <name evidence="3" type="ORF">TBK1r_68010</name>
</gene>
<feature type="compositionally biased region" description="Pro residues" evidence="1">
    <location>
        <begin position="174"/>
        <end position="183"/>
    </location>
</feature>
<evidence type="ECO:0000313" key="3">
    <source>
        <dbReference type="EMBL" id="QDV87769.1"/>
    </source>
</evidence>
<feature type="region of interest" description="Disordered" evidence="1">
    <location>
        <begin position="151"/>
        <end position="285"/>
    </location>
</feature>
<sequence>MIRHSFSLAPLAALALIGAMLGSHQASAQNESVLAEIYGRGVHAYYAGQYTEAYDYLSQAIDGGTRDPRAYYFRGIVAYNQGRNAEAELDWQVGAQMEARTGGADGIGRSLSRFQGSARLKLEEIRQKARINAMMNAATRSDTRMMELGVQPSASAASAAPAGAAPSATAPPVGVKPPPPAPSAPVADDPFADDGPALADGQPKVEKNNALEGLDDNPFADDAPAGAAADAGDAGMPAAGDNSNPFGEPAAPAGGDPFGTDTGADPFGAPAGGAPDPFGGDPFGN</sequence>
<evidence type="ECO:0000256" key="2">
    <source>
        <dbReference type="SAM" id="SignalP"/>
    </source>
</evidence>
<evidence type="ECO:0000313" key="4">
    <source>
        <dbReference type="Proteomes" id="UP000318081"/>
    </source>
</evidence>
<protein>
    <recommendedName>
        <fullName evidence="5">Tetratricopeptide repeat protein</fullName>
    </recommendedName>
</protein>
<feature type="compositionally biased region" description="Low complexity" evidence="1">
    <location>
        <begin position="220"/>
        <end position="241"/>
    </location>
</feature>
<feature type="compositionally biased region" description="Low complexity" evidence="1">
    <location>
        <begin position="184"/>
        <end position="201"/>
    </location>
</feature>
<dbReference type="InterPro" id="IPR011990">
    <property type="entry name" value="TPR-like_helical_dom_sf"/>
</dbReference>
<name>A0ABX5Y0J1_9BACT</name>